<protein>
    <submittedName>
        <fullName evidence="1">Uncharacterized protein</fullName>
    </submittedName>
</protein>
<name>A0ABU1GCB5_9GAMM</name>
<reference evidence="1 2" key="1">
    <citation type="submission" date="2023-04" db="EMBL/GenBank/DDBJ databases">
        <title>A long-awaited taxogenomic arrangement of the family Halomonadaceae.</title>
        <authorList>
            <person name="De La Haba R."/>
            <person name="Chuvochina M."/>
            <person name="Wittouck S."/>
            <person name="Arahal D.R."/>
            <person name="Sanchez-Porro C."/>
            <person name="Hugenholtz P."/>
            <person name="Ventosa A."/>
        </authorList>
    </citation>
    <scope>NUCLEOTIDE SEQUENCE [LARGE SCALE GENOMIC DNA]</scope>
    <source>
        <strain evidence="1 2">DSM 18042</strain>
    </source>
</reference>
<keyword evidence="2" id="KW-1185">Reference proteome</keyword>
<dbReference type="RefSeq" id="WP_309768171.1">
    <property type="nucleotide sequence ID" value="NZ_JARWAI010000006.1"/>
</dbReference>
<comment type="caution">
    <text evidence="1">The sequence shown here is derived from an EMBL/GenBank/DDBJ whole genome shotgun (WGS) entry which is preliminary data.</text>
</comment>
<evidence type="ECO:0000313" key="2">
    <source>
        <dbReference type="Proteomes" id="UP001269267"/>
    </source>
</evidence>
<organism evidence="1 2">
    <name type="scientific">Vreelandella gomseomensis</name>
    <dbReference type="NCBI Taxonomy" id="370766"/>
    <lineage>
        <taxon>Bacteria</taxon>
        <taxon>Pseudomonadati</taxon>
        <taxon>Pseudomonadota</taxon>
        <taxon>Gammaproteobacteria</taxon>
        <taxon>Oceanospirillales</taxon>
        <taxon>Halomonadaceae</taxon>
        <taxon>Vreelandella</taxon>
    </lineage>
</organism>
<gene>
    <name evidence="1" type="ORF">QC815_09310</name>
</gene>
<accession>A0ABU1GCB5</accession>
<dbReference type="EMBL" id="JARWAI010000006">
    <property type="protein sequence ID" value="MDR5875118.1"/>
    <property type="molecule type" value="Genomic_DNA"/>
</dbReference>
<proteinExistence type="predicted"/>
<evidence type="ECO:0000313" key="1">
    <source>
        <dbReference type="EMBL" id="MDR5875118.1"/>
    </source>
</evidence>
<dbReference type="Proteomes" id="UP001269267">
    <property type="component" value="Unassembled WGS sequence"/>
</dbReference>
<sequence length="108" mass="12307">METLVAKDFNDSVREMSDDLKKEVFNAFSSLESSRKENILSKGVVRTFSADEGEGFIYQMRLPNSVVYFTFANKNGDEDLVLLDATAINNKDRLKGKRSMFQRKKGKV</sequence>